<name>A0A841CVK5_9PSEU</name>
<evidence type="ECO:0000256" key="2">
    <source>
        <dbReference type="SAM" id="Phobius"/>
    </source>
</evidence>
<evidence type="ECO:0000313" key="3">
    <source>
        <dbReference type="EMBL" id="MBB5960168.1"/>
    </source>
</evidence>
<comment type="caution">
    <text evidence="3">The sequence shown here is derived from an EMBL/GenBank/DDBJ whole genome shotgun (WGS) entry which is preliminary data.</text>
</comment>
<dbReference type="Proteomes" id="UP000547510">
    <property type="component" value="Unassembled WGS sequence"/>
</dbReference>
<evidence type="ECO:0000256" key="1">
    <source>
        <dbReference type="SAM" id="MobiDB-lite"/>
    </source>
</evidence>
<sequence>MSQRLWLIGIVADVAAVLAVLAGSTRNIVVVVGAVALLLGTVQLITSRGGPVDKWVFLAVIGIVAGAVTITAVVSRSPADTPPDAGSPTVGGTTRAAELSGPVVQPTATTAPAAPVIGRESGPTPLQLTDDHAVDLDSREPDWDADREAVPGKYDLRYDGGYLWTSEEIAPVKPDATPTTCATAGYDDDIPADDLDVGAAFCVKTTGGAVARIVIRDKGGDPGKLTLDVVVWKKP</sequence>
<dbReference type="AlphaFoldDB" id="A0A841CVK5"/>
<dbReference type="RefSeq" id="WP_184698110.1">
    <property type="nucleotide sequence ID" value="NZ_JACHJN010000014.1"/>
</dbReference>
<feature type="transmembrane region" description="Helical" evidence="2">
    <location>
        <begin position="55"/>
        <end position="74"/>
    </location>
</feature>
<keyword evidence="2" id="KW-0812">Transmembrane</keyword>
<keyword evidence="2" id="KW-0472">Membrane</keyword>
<feature type="compositionally biased region" description="Low complexity" evidence="1">
    <location>
        <begin position="102"/>
        <end position="116"/>
    </location>
</feature>
<organism evidence="3 4">
    <name type="scientific">Saccharothrix tamanrassetensis</name>
    <dbReference type="NCBI Taxonomy" id="1051531"/>
    <lineage>
        <taxon>Bacteria</taxon>
        <taxon>Bacillati</taxon>
        <taxon>Actinomycetota</taxon>
        <taxon>Actinomycetes</taxon>
        <taxon>Pseudonocardiales</taxon>
        <taxon>Pseudonocardiaceae</taxon>
        <taxon>Saccharothrix</taxon>
    </lineage>
</organism>
<keyword evidence="2" id="KW-1133">Transmembrane helix</keyword>
<proteinExistence type="predicted"/>
<protein>
    <submittedName>
        <fullName evidence="3">Uncharacterized protein</fullName>
    </submittedName>
</protein>
<feature type="transmembrane region" description="Helical" evidence="2">
    <location>
        <begin position="28"/>
        <end position="46"/>
    </location>
</feature>
<accession>A0A841CVK5</accession>
<gene>
    <name evidence="3" type="ORF">FHS29_006791</name>
</gene>
<feature type="transmembrane region" description="Helical" evidence="2">
    <location>
        <begin position="5"/>
        <end position="22"/>
    </location>
</feature>
<reference evidence="3 4" key="1">
    <citation type="submission" date="2020-08" db="EMBL/GenBank/DDBJ databases">
        <title>Genomic Encyclopedia of Type Strains, Phase III (KMG-III): the genomes of soil and plant-associated and newly described type strains.</title>
        <authorList>
            <person name="Whitman W."/>
        </authorList>
    </citation>
    <scope>NUCLEOTIDE SEQUENCE [LARGE SCALE GENOMIC DNA]</scope>
    <source>
        <strain evidence="3 4">CECT 8640</strain>
    </source>
</reference>
<keyword evidence="4" id="KW-1185">Reference proteome</keyword>
<feature type="region of interest" description="Disordered" evidence="1">
    <location>
        <begin position="76"/>
        <end position="130"/>
    </location>
</feature>
<dbReference type="EMBL" id="JACHJN010000014">
    <property type="protein sequence ID" value="MBB5960168.1"/>
    <property type="molecule type" value="Genomic_DNA"/>
</dbReference>
<evidence type="ECO:0000313" key="4">
    <source>
        <dbReference type="Proteomes" id="UP000547510"/>
    </source>
</evidence>